<organism evidence="1 2">
    <name type="scientific">Candidatus Kerfeldbacteria bacterium CG08_land_8_20_14_0_20_42_7</name>
    <dbReference type="NCBI Taxonomy" id="2014245"/>
    <lineage>
        <taxon>Bacteria</taxon>
        <taxon>Candidatus Kerfeldiibacteriota</taxon>
    </lineage>
</organism>
<dbReference type="GO" id="GO:0004089">
    <property type="term" value="F:carbonate dehydratase activity"/>
    <property type="evidence" value="ECO:0007669"/>
    <property type="project" value="InterPro"/>
</dbReference>
<dbReference type="InterPro" id="IPR036874">
    <property type="entry name" value="Carbonic_anhydrase_sf"/>
</dbReference>
<gene>
    <name evidence="1" type="ORF">COT25_00950</name>
</gene>
<dbReference type="Proteomes" id="UP000228711">
    <property type="component" value="Unassembled WGS sequence"/>
</dbReference>
<dbReference type="InterPro" id="IPR046871">
    <property type="entry name" value="Pro_CA_2"/>
</dbReference>
<comment type="caution">
    <text evidence="1">The sequence shown here is derived from an EMBL/GenBank/DDBJ whole genome shotgun (WGS) entry which is preliminary data.</text>
</comment>
<dbReference type="AlphaFoldDB" id="A0A2H0YTL3"/>
<dbReference type="EMBL" id="PEXV01000038">
    <property type="protein sequence ID" value="PIS41835.1"/>
    <property type="molecule type" value="Genomic_DNA"/>
</dbReference>
<protein>
    <recommendedName>
        <fullName evidence="3">Carbonic anhydrase</fullName>
    </recommendedName>
</protein>
<proteinExistence type="predicted"/>
<evidence type="ECO:0008006" key="3">
    <source>
        <dbReference type="Google" id="ProtNLM"/>
    </source>
</evidence>
<reference evidence="2" key="1">
    <citation type="submission" date="2017-09" db="EMBL/GenBank/DDBJ databases">
        <title>Depth-based differentiation of microbial function through sediment-hosted aquifers and enrichment of novel symbionts in the deep terrestrial subsurface.</title>
        <authorList>
            <person name="Probst A.J."/>
            <person name="Ladd B."/>
            <person name="Jarett J.K."/>
            <person name="Geller-Mcgrath D.E."/>
            <person name="Sieber C.M.K."/>
            <person name="Emerson J.B."/>
            <person name="Anantharaman K."/>
            <person name="Thomas B.C."/>
            <person name="Malmstrom R."/>
            <person name="Stieglmeier M."/>
            <person name="Klingl A."/>
            <person name="Woyke T."/>
            <person name="Ryan C.M."/>
            <person name="Banfield J.F."/>
        </authorList>
    </citation>
    <scope>NUCLEOTIDE SEQUENCE [LARGE SCALE GENOMIC DNA]</scope>
</reference>
<dbReference type="Pfam" id="PF20393">
    <property type="entry name" value="Pro_CA_2"/>
    <property type="match status" value="1"/>
</dbReference>
<dbReference type="SUPFAM" id="SSF53056">
    <property type="entry name" value="beta-carbonic anhydrase, cab"/>
    <property type="match status" value="1"/>
</dbReference>
<name>A0A2H0YTL3_9BACT</name>
<sequence length="98" mass="11027">MDFRFEPGLFHFLNTKHILGDADIVGWAGAGKAFLDTDSQAFALKQLELSHKLHNSCEVHIIQHRDCGGYGGSKQFESPQDEVRFHTDQITKIKSLIS</sequence>
<dbReference type="GO" id="GO:0008270">
    <property type="term" value="F:zinc ion binding"/>
    <property type="evidence" value="ECO:0007669"/>
    <property type="project" value="InterPro"/>
</dbReference>
<evidence type="ECO:0000313" key="2">
    <source>
        <dbReference type="Proteomes" id="UP000228711"/>
    </source>
</evidence>
<evidence type="ECO:0000313" key="1">
    <source>
        <dbReference type="EMBL" id="PIS41835.1"/>
    </source>
</evidence>
<accession>A0A2H0YTL3</accession>